<evidence type="ECO:0008006" key="4">
    <source>
        <dbReference type="Google" id="ProtNLM"/>
    </source>
</evidence>
<gene>
    <name evidence="2" type="ORF">SAMN06265376_11054</name>
</gene>
<accession>A0A239DAI4</accession>
<evidence type="ECO:0000313" key="3">
    <source>
        <dbReference type="Proteomes" id="UP000198379"/>
    </source>
</evidence>
<dbReference type="Proteomes" id="UP000198379">
    <property type="component" value="Unassembled WGS sequence"/>
</dbReference>
<dbReference type="RefSeq" id="WP_089373678.1">
    <property type="nucleotide sequence ID" value="NZ_BMEP01000010.1"/>
</dbReference>
<organism evidence="2 3">
    <name type="scientific">Dokdonia pacifica</name>
    <dbReference type="NCBI Taxonomy" id="1627892"/>
    <lineage>
        <taxon>Bacteria</taxon>
        <taxon>Pseudomonadati</taxon>
        <taxon>Bacteroidota</taxon>
        <taxon>Flavobacteriia</taxon>
        <taxon>Flavobacteriales</taxon>
        <taxon>Flavobacteriaceae</taxon>
        <taxon>Dokdonia</taxon>
    </lineage>
</organism>
<keyword evidence="3" id="KW-1185">Reference proteome</keyword>
<keyword evidence="1" id="KW-0732">Signal</keyword>
<protein>
    <recommendedName>
        <fullName evidence="4">Outer membrane lipoprotein-sorting protein</fullName>
    </recommendedName>
</protein>
<dbReference type="AlphaFoldDB" id="A0A239DAI4"/>
<sequence length="254" mass="28173">MKTIKLLIAVVLIAVALPTHAQTADEIIANYFENTGGEEAWGKLEGIQINAVVNQGFDIPVTIIEMKDGRQMIKINLQGQEITQLAFDGEVAWTTNFQSMKSEKVDSETLENFKSLAGKSFPSPFLNYKEKGFTIELLGEEIIDGTNTYKVEITMDPVKADGEMVDNKVTYYFEDENFVPIQTASEVQSGPSKGLISKDTYSDYTEVLMKGQSEGEGLYFALSRTVFGGQALDIKSIDLNPEVTDEMFAFPTQE</sequence>
<dbReference type="OrthoDB" id="128937at2"/>
<feature type="signal peptide" evidence="1">
    <location>
        <begin position="1"/>
        <end position="21"/>
    </location>
</feature>
<evidence type="ECO:0000313" key="2">
    <source>
        <dbReference type="EMBL" id="SNS28881.1"/>
    </source>
</evidence>
<dbReference type="EMBL" id="FZNY01000010">
    <property type="protein sequence ID" value="SNS28881.1"/>
    <property type="molecule type" value="Genomic_DNA"/>
</dbReference>
<proteinExistence type="predicted"/>
<reference evidence="2 3" key="1">
    <citation type="submission" date="2017-06" db="EMBL/GenBank/DDBJ databases">
        <authorList>
            <person name="Kim H.J."/>
            <person name="Triplett B.A."/>
        </authorList>
    </citation>
    <scope>NUCLEOTIDE SEQUENCE [LARGE SCALE GENOMIC DNA]</scope>
    <source>
        <strain evidence="2 3">DSM 25597</strain>
    </source>
</reference>
<feature type="chain" id="PRO_5013280531" description="Outer membrane lipoprotein-sorting protein" evidence="1">
    <location>
        <begin position="22"/>
        <end position="254"/>
    </location>
</feature>
<name>A0A239DAI4_9FLAO</name>
<evidence type="ECO:0000256" key="1">
    <source>
        <dbReference type="SAM" id="SignalP"/>
    </source>
</evidence>
<dbReference type="Gene3D" id="2.50.20.10">
    <property type="entry name" value="Lipoprotein localisation LolA/LolB/LppX"/>
    <property type="match status" value="1"/>
</dbReference>